<dbReference type="RefSeq" id="WP_136060240.1">
    <property type="nucleotide sequence ID" value="NZ_CAAHFH010000001.1"/>
</dbReference>
<evidence type="ECO:0008006" key="6">
    <source>
        <dbReference type="Google" id="ProtNLM"/>
    </source>
</evidence>
<reference evidence="4 5" key="1">
    <citation type="submission" date="2019-04" db="EMBL/GenBank/DDBJ databases">
        <authorList>
            <person name="Van Vliet M D."/>
        </authorList>
    </citation>
    <scope>NUCLEOTIDE SEQUENCE [LARGE SCALE GENOMIC DNA]</scope>
    <source>
        <strain evidence="4 5">F21</strain>
    </source>
</reference>
<dbReference type="InterPro" id="IPR004291">
    <property type="entry name" value="Transposase_IS66_central"/>
</dbReference>
<dbReference type="InterPro" id="IPR052344">
    <property type="entry name" value="Transposase-related"/>
</dbReference>
<dbReference type="Proteomes" id="UP000346198">
    <property type="component" value="Unassembled WGS sequence"/>
</dbReference>
<gene>
    <name evidence="4" type="ORF">SCARR_00837</name>
</gene>
<protein>
    <recommendedName>
        <fullName evidence="6">Transposase IS66 central domain-containing protein</fullName>
    </recommendedName>
</protein>
<evidence type="ECO:0000259" key="2">
    <source>
        <dbReference type="Pfam" id="PF03050"/>
    </source>
</evidence>
<dbReference type="EMBL" id="CAAHFH010000001">
    <property type="protein sequence ID" value="VGO18784.1"/>
    <property type="molecule type" value="Genomic_DNA"/>
</dbReference>
<evidence type="ECO:0000256" key="1">
    <source>
        <dbReference type="SAM" id="MobiDB-lite"/>
    </source>
</evidence>
<feature type="domain" description="Transposase TnpC homeodomain" evidence="3">
    <location>
        <begin position="32"/>
        <end position="107"/>
    </location>
</feature>
<dbReference type="NCBIfam" id="NF033517">
    <property type="entry name" value="transpos_IS66"/>
    <property type="match status" value="1"/>
</dbReference>
<dbReference type="PANTHER" id="PTHR33678:SF1">
    <property type="entry name" value="BLL1576 PROTEIN"/>
    <property type="match status" value="1"/>
</dbReference>
<proteinExistence type="predicted"/>
<feature type="domain" description="Transposase IS66 central" evidence="2">
    <location>
        <begin position="173"/>
        <end position="455"/>
    </location>
</feature>
<dbReference type="AlphaFoldDB" id="A0A6C2UHF9"/>
<keyword evidence="5" id="KW-1185">Reference proteome</keyword>
<evidence type="ECO:0000259" key="3">
    <source>
        <dbReference type="Pfam" id="PF13007"/>
    </source>
</evidence>
<evidence type="ECO:0000313" key="4">
    <source>
        <dbReference type="EMBL" id="VGO18784.1"/>
    </source>
</evidence>
<dbReference type="InterPro" id="IPR024463">
    <property type="entry name" value="Transposase_TnpC_homeodom"/>
</dbReference>
<dbReference type="Pfam" id="PF03050">
    <property type="entry name" value="DDE_Tnp_IS66"/>
    <property type="match status" value="1"/>
</dbReference>
<feature type="compositionally biased region" description="Basic and acidic residues" evidence="1">
    <location>
        <begin position="75"/>
        <end position="86"/>
    </location>
</feature>
<feature type="region of interest" description="Disordered" evidence="1">
    <location>
        <begin position="75"/>
        <end position="96"/>
    </location>
</feature>
<accession>A0A6C2UHF9</accession>
<sequence length="510" mass="58633">MVYSRVHFNQLLEEQAISRSQIDQLKTENRLLQEKVQCLMKRLFGSSSEKLSPDQLELELEEFRELQEALDLAESKTELAEEEQKQSKRGKRKGLDARIPKDLPTETIIIDPDEVIAHPELYKKIGEERLEQLDITPTQFIKIVTIRNKYKKRDDRSVAPLIAPAPKQLIENSYATVGLVLHIILGKYCDHLPLYRQEQIFKQRFGVEISRKTMGGWMYLVAQWLSLIYEALRNEIRASGYIQADETFIKYQDPKKDYCPNGYLWAYHSPAVGVLFEWHASRAATCLDSMLIGYSGLLQTDGYAGYTSWLNKKSHAAKKASIIHAACWAHARRKFKEVPGNPTAEDVVKLIAKLYRVESKLRDNPDLDRAAYRQEHSAPVLEQIKSILETERFRQLPQSNFGKAIHYTLERWDALNLYLEHDKLEICNNLVENAIRPTAIGKKNFLFFGSPDSGQTSAVIYSLIETCRKLDINPAVYLREILTALPTMNQSEAADWTPARWKSSRENTSA</sequence>
<dbReference type="Pfam" id="PF13007">
    <property type="entry name" value="LZ_Tnp_IS66"/>
    <property type="match status" value="1"/>
</dbReference>
<organism evidence="4 5">
    <name type="scientific">Pontiella sulfatireligans</name>
    <dbReference type="NCBI Taxonomy" id="2750658"/>
    <lineage>
        <taxon>Bacteria</taxon>
        <taxon>Pseudomonadati</taxon>
        <taxon>Kiritimatiellota</taxon>
        <taxon>Kiritimatiellia</taxon>
        <taxon>Kiritimatiellales</taxon>
        <taxon>Pontiellaceae</taxon>
        <taxon>Pontiella</taxon>
    </lineage>
</organism>
<name>A0A6C2UHF9_9BACT</name>
<evidence type="ECO:0000313" key="5">
    <source>
        <dbReference type="Proteomes" id="UP000346198"/>
    </source>
</evidence>
<dbReference type="PANTHER" id="PTHR33678">
    <property type="entry name" value="BLL1576 PROTEIN"/>
    <property type="match status" value="1"/>
</dbReference>